<dbReference type="Proteomes" id="UP000054549">
    <property type="component" value="Unassembled WGS sequence"/>
</dbReference>
<gene>
    <name evidence="1" type="ORF">M378DRAFT_171981</name>
</gene>
<protein>
    <submittedName>
        <fullName evidence="1">Uncharacterized protein</fullName>
    </submittedName>
</protein>
<proteinExistence type="predicted"/>
<organism evidence="1 2">
    <name type="scientific">Amanita muscaria (strain Koide BX008)</name>
    <dbReference type="NCBI Taxonomy" id="946122"/>
    <lineage>
        <taxon>Eukaryota</taxon>
        <taxon>Fungi</taxon>
        <taxon>Dikarya</taxon>
        <taxon>Basidiomycota</taxon>
        <taxon>Agaricomycotina</taxon>
        <taxon>Agaricomycetes</taxon>
        <taxon>Agaricomycetidae</taxon>
        <taxon>Agaricales</taxon>
        <taxon>Pluteineae</taxon>
        <taxon>Amanitaceae</taxon>
        <taxon>Amanita</taxon>
    </lineage>
</organism>
<sequence>MLQYLSAFLQHDSNLCVAQKYLDYGANFGNACFFSPSPSAIRQARKSYNPKETHGLLLDSHSRSICEILWELHAAWP</sequence>
<dbReference type="HOGENOM" id="CLU_2637558_0_0_1"/>
<dbReference type="EMBL" id="KN818377">
    <property type="protein sequence ID" value="KIL57243.1"/>
    <property type="molecule type" value="Genomic_DNA"/>
</dbReference>
<dbReference type="AlphaFoldDB" id="A0A0C2WM14"/>
<dbReference type="InParanoid" id="A0A0C2WM14"/>
<accession>A0A0C2WM14</accession>
<evidence type="ECO:0000313" key="2">
    <source>
        <dbReference type="Proteomes" id="UP000054549"/>
    </source>
</evidence>
<keyword evidence="2" id="KW-1185">Reference proteome</keyword>
<evidence type="ECO:0000313" key="1">
    <source>
        <dbReference type="EMBL" id="KIL57243.1"/>
    </source>
</evidence>
<reference evidence="1 2" key="1">
    <citation type="submission" date="2014-04" db="EMBL/GenBank/DDBJ databases">
        <title>Evolutionary Origins and Diversification of the Mycorrhizal Mutualists.</title>
        <authorList>
            <consortium name="DOE Joint Genome Institute"/>
            <consortium name="Mycorrhizal Genomics Consortium"/>
            <person name="Kohler A."/>
            <person name="Kuo A."/>
            <person name="Nagy L.G."/>
            <person name="Floudas D."/>
            <person name="Copeland A."/>
            <person name="Barry K.W."/>
            <person name="Cichocki N."/>
            <person name="Veneault-Fourrey C."/>
            <person name="LaButti K."/>
            <person name="Lindquist E.A."/>
            <person name="Lipzen A."/>
            <person name="Lundell T."/>
            <person name="Morin E."/>
            <person name="Murat C."/>
            <person name="Riley R."/>
            <person name="Ohm R."/>
            <person name="Sun H."/>
            <person name="Tunlid A."/>
            <person name="Henrissat B."/>
            <person name="Grigoriev I.V."/>
            <person name="Hibbett D.S."/>
            <person name="Martin F."/>
        </authorList>
    </citation>
    <scope>NUCLEOTIDE SEQUENCE [LARGE SCALE GENOMIC DNA]</scope>
    <source>
        <strain evidence="1 2">Koide BX008</strain>
    </source>
</reference>
<name>A0A0C2WM14_AMAMK</name>